<feature type="domain" description="Thioredoxin" evidence="3">
    <location>
        <begin position="32"/>
        <end position="177"/>
    </location>
</feature>
<accession>A0ABT5BRS8</accession>
<feature type="compositionally biased region" description="Basic and acidic residues" evidence="1">
    <location>
        <begin position="472"/>
        <end position="485"/>
    </location>
</feature>
<feature type="compositionally biased region" description="Low complexity" evidence="1">
    <location>
        <begin position="37"/>
        <end position="51"/>
    </location>
</feature>
<gene>
    <name evidence="4" type="ORF">POL72_03925</name>
</gene>
<evidence type="ECO:0000259" key="3">
    <source>
        <dbReference type="PROSITE" id="PS51352"/>
    </source>
</evidence>
<feature type="region of interest" description="Disordered" evidence="1">
    <location>
        <begin position="22"/>
        <end position="66"/>
    </location>
</feature>
<dbReference type="SUPFAM" id="SSF48452">
    <property type="entry name" value="TPR-like"/>
    <property type="match status" value="1"/>
</dbReference>
<comment type="caution">
    <text evidence="4">The sequence shown here is derived from an EMBL/GenBank/DDBJ whole genome shotgun (WGS) entry which is preliminary data.</text>
</comment>
<feature type="chain" id="PRO_5047451945" evidence="2">
    <location>
        <begin position="21"/>
        <end position="493"/>
    </location>
</feature>
<dbReference type="SUPFAM" id="SSF52833">
    <property type="entry name" value="Thioredoxin-like"/>
    <property type="match status" value="1"/>
</dbReference>
<dbReference type="Pfam" id="PF13899">
    <property type="entry name" value="Thioredoxin_7"/>
    <property type="match status" value="1"/>
</dbReference>
<keyword evidence="5" id="KW-1185">Reference proteome</keyword>
<evidence type="ECO:0000313" key="4">
    <source>
        <dbReference type="EMBL" id="MDC0676877.1"/>
    </source>
</evidence>
<evidence type="ECO:0000313" key="5">
    <source>
        <dbReference type="Proteomes" id="UP001217485"/>
    </source>
</evidence>
<dbReference type="InterPro" id="IPR011990">
    <property type="entry name" value="TPR-like_helical_dom_sf"/>
</dbReference>
<dbReference type="EMBL" id="JAQNDK010000001">
    <property type="protein sequence ID" value="MDC0676877.1"/>
    <property type="molecule type" value="Genomic_DNA"/>
</dbReference>
<dbReference type="InterPro" id="IPR036249">
    <property type="entry name" value="Thioredoxin-like_sf"/>
</dbReference>
<dbReference type="Proteomes" id="UP001217485">
    <property type="component" value="Unassembled WGS sequence"/>
</dbReference>
<dbReference type="RefSeq" id="WP_272093651.1">
    <property type="nucleotide sequence ID" value="NZ_JAQNDK010000001.1"/>
</dbReference>
<feature type="compositionally biased region" description="Pro residues" evidence="1">
    <location>
        <begin position="25"/>
        <end position="36"/>
    </location>
</feature>
<evidence type="ECO:0000256" key="2">
    <source>
        <dbReference type="SAM" id="SignalP"/>
    </source>
</evidence>
<feature type="signal peptide" evidence="2">
    <location>
        <begin position="1"/>
        <end position="20"/>
    </location>
</feature>
<keyword evidence="2" id="KW-0732">Signal</keyword>
<reference evidence="4 5" key="1">
    <citation type="submission" date="2023-01" db="EMBL/GenBank/DDBJ databases">
        <title>Minimal conservation of predation-associated metabolite biosynthetic gene clusters underscores biosynthetic potential of Myxococcota including descriptions for ten novel species: Archangium lansinium sp. nov., Myxococcus landrumus sp. nov., Nannocystis bai.</title>
        <authorList>
            <person name="Ahearne A."/>
            <person name="Stevens C."/>
            <person name="Dowd S."/>
        </authorList>
    </citation>
    <scope>NUCLEOTIDE SEQUENCE [LARGE SCALE GENOMIC DNA]</scope>
    <source>
        <strain evidence="4 5">WIWO2</strain>
    </source>
</reference>
<protein>
    <submittedName>
        <fullName evidence="4">Thioredoxin family protein</fullName>
    </submittedName>
</protein>
<dbReference type="PROSITE" id="PS51257">
    <property type="entry name" value="PROKAR_LIPOPROTEIN"/>
    <property type="match status" value="1"/>
</dbReference>
<dbReference type="CDD" id="cd02947">
    <property type="entry name" value="TRX_family"/>
    <property type="match status" value="1"/>
</dbReference>
<feature type="region of interest" description="Disordered" evidence="1">
    <location>
        <begin position="462"/>
        <end position="493"/>
    </location>
</feature>
<dbReference type="Gene3D" id="1.25.40.10">
    <property type="entry name" value="Tetratricopeptide repeat domain"/>
    <property type="match status" value="1"/>
</dbReference>
<proteinExistence type="predicted"/>
<organism evidence="4 5">
    <name type="scientific">Sorangium atrum</name>
    <dbReference type="NCBI Taxonomy" id="2995308"/>
    <lineage>
        <taxon>Bacteria</taxon>
        <taxon>Pseudomonadati</taxon>
        <taxon>Myxococcota</taxon>
        <taxon>Polyangia</taxon>
        <taxon>Polyangiales</taxon>
        <taxon>Polyangiaceae</taxon>
        <taxon>Sorangium</taxon>
    </lineage>
</organism>
<evidence type="ECO:0000256" key="1">
    <source>
        <dbReference type="SAM" id="MobiDB-lite"/>
    </source>
</evidence>
<dbReference type="PROSITE" id="PS51352">
    <property type="entry name" value="THIOREDOXIN_2"/>
    <property type="match status" value="1"/>
</dbReference>
<name>A0ABT5BRS8_9BACT</name>
<dbReference type="InterPro" id="IPR013766">
    <property type="entry name" value="Thioredoxin_domain"/>
</dbReference>
<sequence>MRPTASLPVLLSATALSTLAACTASPPPRAPAPPAAAAPAAAAAEPAGRPVPAERPEPTAARPPLEFIHDDVSRAREKARTEGKALFVDAWAPWCHTCLSMKHYVLTDPSLRPLADRVVFADVDTDRPESAPFLERHEVTVWPTFFVLEPAAGEVIGLWRGAASVEELRELIRDALLAMDSKAASALPADDPNRLLVEAKRAHSAGDHAAAVSAYRRALARGGEAWPRRSEALLGLLAALYRKKDAAACVELGSAHVGEVKGAALPADFASVLLSCAAALPGGKAQRAAREAAVARLRSIVASPPADASADDRADAWGLLAEGLEALGDAGGARAASESKLAVLERAAKEAKTPEAAAAYDYGRAMAYVALGRGEEAIAMLSQREAQMPASYEPPARLAQVLHAMGREAEALAAVERAVGRAYGPRRLRYLKLRAEIQQRLGRGAEQIATLREEVAGYEALPKGHASQAALDDARRRLDEAEKAQRGGGVKKR</sequence>
<dbReference type="Gene3D" id="3.40.30.10">
    <property type="entry name" value="Glutaredoxin"/>
    <property type="match status" value="1"/>
</dbReference>